<dbReference type="EMBL" id="CP152276">
    <property type="protein sequence ID" value="XAE43465.1"/>
    <property type="molecule type" value="Genomic_DNA"/>
</dbReference>
<evidence type="ECO:0000313" key="5">
    <source>
        <dbReference type="Proteomes" id="UP001449795"/>
    </source>
</evidence>
<dbReference type="NCBIfam" id="TIGR02964">
    <property type="entry name" value="xanthine_xdhC"/>
    <property type="match status" value="1"/>
</dbReference>
<dbReference type="Pfam" id="PF13478">
    <property type="entry name" value="XdhC_C"/>
    <property type="match status" value="1"/>
</dbReference>
<accession>A0ABZ3D768</accession>
<dbReference type="InterPro" id="IPR014308">
    <property type="entry name" value="Xanthine_DH_XdhC"/>
</dbReference>
<dbReference type="InterPro" id="IPR027051">
    <property type="entry name" value="XdhC_Rossmann_dom"/>
</dbReference>
<dbReference type="SUPFAM" id="SSF51735">
    <property type="entry name" value="NAD(P)-binding Rossmann-fold domains"/>
    <property type="match status" value="1"/>
</dbReference>
<dbReference type="Proteomes" id="UP001449795">
    <property type="component" value="Chromosome"/>
</dbReference>
<feature type="domain" description="XdhC- CoxI" evidence="2">
    <location>
        <begin position="11"/>
        <end position="72"/>
    </location>
</feature>
<evidence type="ECO:0000259" key="3">
    <source>
        <dbReference type="Pfam" id="PF13478"/>
    </source>
</evidence>
<feature type="region of interest" description="Disordered" evidence="1">
    <location>
        <begin position="69"/>
        <end position="88"/>
    </location>
</feature>
<reference evidence="4 5" key="1">
    <citation type="submission" date="2024-04" db="EMBL/GenBank/DDBJ databases">
        <title>Complete genome sequence of Nguyenibacter vanlangesis HBCM-1154, a strain capable of nitrogen fixation, IAA production, and phosphorus solubilization isolated from sugarcane soil.</title>
        <authorList>
            <person name="MY HANH P."/>
        </authorList>
    </citation>
    <scope>NUCLEOTIDE SEQUENCE [LARGE SCALE GENOMIC DNA]</scope>
    <source>
        <strain evidence="4 5">HBCM 1154</strain>
    </source>
</reference>
<dbReference type="RefSeq" id="WP_342628915.1">
    <property type="nucleotide sequence ID" value="NZ_CP152276.1"/>
</dbReference>
<dbReference type="PANTHER" id="PTHR30388:SF6">
    <property type="entry name" value="XANTHINE DEHYDROGENASE SUBUNIT A-RELATED"/>
    <property type="match status" value="1"/>
</dbReference>
<dbReference type="InterPro" id="IPR036291">
    <property type="entry name" value="NAD(P)-bd_dom_sf"/>
</dbReference>
<evidence type="ECO:0000256" key="1">
    <source>
        <dbReference type="SAM" id="MobiDB-lite"/>
    </source>
</evidence>
<sequence>MDDLLAALSGWQPDGPPMACIRVTAARGSTPREAGSFMLAGPDWQAGTIGGGRLEWDCLARARALLQDGPAGTETGAETGPETGPETGIEQDFVLGPESGQCCGGVVRVRIARADAALVADLRRQAADDRAAWPHLLMFGAGHVGRALAHALAPLPLHLAWIDPRAEEFGPVPARVQARVTADWQAAIATAPPGAGILVLTPSHALDSLIVSAALERGDFRYVGLIGSRTKRRRFEAAFRAIGLPEARIATLVCPIGDRGIRDKRPEIIAALVAAEIVERLLHDAAARRPGRIIRGAA</sequence>
<gene>
    <name evidence="4" type="primary">xdhC</name>
    <name evidence="4" type="ORF">AAC691_03135</name>
</gene>
<evidence type="ECO:0000313" key="4">
    <source>
        <dbReference type="EMBL" id="XAE43465.1"/>
    </source>
</evidence>
<dbReference type="InterPro" id="IPR052698">
    <property type="entry name" value="MoCofactor_Util/Proc"/>
</dbReference>
<organism evidence="4 5">
    <name type="scientific">Nguyenibacter vanlangensis</name>
    <dbReference type="NCBI Taxonomy" id="1216886"/>
    <lineage>
        <taxon>Bacteria</taxon>
        <taxon>Pseudomonadati</taxon>
        <taxon>Pseudomonadota</taxon>
        <taxon>Alphaproteobacteria</taxon>
        <taxon>Acetobacterales</taxon>
        <taxon>Acetobacteraceae</taxon>
        <taxon>Nguyenibacter</taxon>
    </lineage>
</organism>
<feature type="domain" description="XdhC Rossmann" evidence="3">
    <location>
        <begin position="136"/>
        <end position="277"/>
    </location>
</feature>
<dbReference type="Pfam" id="PF02625">
    <property type="entry name" value="XdhC_CoxI"/>
    <property type="match status" value="1"/>
</dbReference>
<protein>
    <submittedName>
        <fullName evidence="4">Xanthine dehydrogenase accessory protein XdhC</fullName>
    </submittedName>
</protein>
<keyword evidence="5" id="KW-1185">Reference proteome</keyword>
<proteinExistence type="predicted"/>
<name>A0ABZ3D768_9PROT</name>
<dbReference type="PANTHER" id="PTHR30388">
    <property type="entry name" value="ALDEHYDE OXIDOREDUCTASE MOLYBDENUM COFACTOR ASSEMBLY PROTEIN"/>
    <property type="match status" value="1"/>
</dbReference>
<evidence type="ECO:0000259" key="2">
    <source>
        <dbReference type="Pfam" id="PF02625"/>
    </source>
</evidence>
<dbReference type="InterPro" id="IPR003777">
    <property type="entry name" value="XdhC_CoxI"/>
</dbReference>
<dbReference type="Gene3D" id="3.40.50.720">
    <property type="entry name" value="NAD(P)-binding Rossmann-like Domain"/>
    <property type="match status" value="1"/>
</dbReference>